<dbReference type="GeneID" id="41657473"/>
<dbReference type="AlphaFoldDB" id="A0A516ZA60"/>
<reference evidence="6" key="1">
    <citation type="journal article" date="2019" name="J. Phycol.">
        <title>Dictyochophyceae plastid genomes reveal unusual variability of their organization.</title>
        <authorList>
            <person name="Han K.Y."/>
            <person name="Maciszewski K."/>
            <person name="Graf L."/>
            <person name="Yang J.H."/>
            <person name="Andersen R.A."/>
            <person name="Karnkowska A."/>
            <person name="Yoon H.S."/>
        </authorList>
    </citation>
    <scope>NUCLEOTIDE SEQUENCE</scope>
</reference>
<evidence type="ECO:0000256" key="5">
    <source>
        <dbReference type="SAM" id="Phobius"/>
    </source>
</evidence>
<gene>
    <name evidence="6" type="primary">ycf33</name>
</gene>
<dbReference type="RefSeq" id="YP_009684516.1">
    <property type="nucleotide sequence ID" value="NC_044407.1"/>
</dbReference>
<evidence type="ECO:0000256" key="2">
    <source>
        <dbReference type="ARBA" id="ARBA00010985"/>
    </source>
</evidence>
<accession>A0A516ZA60</accession>
<keyword evidence="6" id="KW-0150">Chloroplast</keyword>
<dbReference type="InterPro" id="IPR008470">
    <property type="entry name" value="Uncharacterised_Ycf33"/>
</dbReference>
<sequence length="65" mass="7726">MYIFWENVFRFPRFFITSVSGLIVILLTPFLKLAKKNLFTQVFLLCFLILFVSLLIFVFQGMLNL</sequence>
<dbReference type="Pfam" id="PF05421">
    <property type="entry name" value="DUF751"/>
    <property type="match status" value="1"/>
</dbReference>
<dbReference type="EMBL" id="MK518352">
    <property type="protein sequence ID" value="QDR24602.1"/>
    <property type="molecule type" value="Genomic_DNA"/>
</dbReference>
<keyword evidence="5" id="KW-1133">Transmembrane helix</keyword>
<keyword evidence="4 6" id="KW-0934">Plastid</keyword>
<organism evidence="6">
    <name type="scientific">Florenciella parvula</name>
    <dbReference type="NCBI Taxonomy" id="236787"/>
    <lineage>
        <taxon>Eukaryota</taxon>
        <taxon>Sar</taxon>
        <taxon>Stramenopiles</taxon>
        <taxon>Ochrophyta</taxon>
        <taxon>Dictyochophyceae</taxon>
        <taxon>Florenciellales</taxon>
        <taxon>Florenciella</taxon>
    </lineage>
</organism>
<keyword evidence="5" id="KW-0472">Membrane</keyword>
<keyword evidence="5" id="KW-0812">Transmembrane</keyword>
<name>A0A516ZA60_9STRA</name>
<evidence type="ECO:0000313" key="6">
    <source>
        <dbReference type="EMBL" id="QDR24602.1"/>
    </source>
</evidence>
<geneLocation type="chloroplast" evidence="6"/>
<comment type="subcellular location">
    <subcellularLocation>
        <location evidence="1">Plastid</location>
    </subcellularLocation>
</comment>
<comment type="similarity">
    <text evidence="2">Belongs to the ycf33 family.</text>
</comment>
<evidence type="ECO:0000256" key="1">
    <source>
        <dbReference type="ARBA" id="ARBA00004474"/>
    </source>
</evidence>
<dbReference type="GO" id="GO:0009536">
    <property type="term" value="C:plastid"/>
    <property type="evidence" value="ECO:0007669"/>
    <property type="project" value="UniProtKB-SubCell"/>
</dbReference>
<proteinExistence type="inferred from homology"/>
<evidence type="ECO:0000256" key="4">
    <source>
        <dbReference type="ARBA" id="ARBA00022640"/>
    </source>
</evidence>
<evidence type="ECO:0000256" key="3">
    <source>
        <dbReference type="ARBA" id="ARBA00021584"/>
    </source>
</evidence>
<feature type="transmembrane region" description="Helical" evidence="5">
    <location>
        <begin position="12"/>
        <end position="30"/>
    </location>
</feature>
<protein>
    <recommendedName>
        <fullName evidence="3">Uncharacterized protein ycf33</fullName>
    </recommendedName>
</protein>
<feature type="transmembrane region" description="Helical" evidence="5">
    <location>
        <begin position="42"/>
        <end position="63"/>
    </location>
</feature>